<dbReference type="GO" id="GO:0003700">
    <property type="term" value="F:DNA-binding transcription factor activity"/>
    <property type="evidence" value="ECO:0007669"/>
    <property type="project" value="InterPro"/>
</dbReference>
<dbReference type="EMBL" id="MSCJ01000003">
    <property type="protein sequence ID" value="PQJ61716.1"/>
    <property type="molecule type" value="Genomic_DNA"/>
</dbReference>
<dbReference type="InterPro" id="IPR020449">
    <property type="entry name" value="Tscrpt_reg_AraC-type_HTH"/>
</dbReference>
<organism evidence="5 6">
    <name type="scientific">Photobacterium angustum</name>
    <dbReference type="NCBI Taxonomy" id="661"/>
    <lineage>
        <taxon>Bacteria</taxon>
        <taxon>Pseudomonadati</taxon>
        <taxon>Pseudomonadota</taxon>
        <taxon>Gammaproteobacteria</taxon>
        <taxon>Vibrionales</taxon>
        <taxon>Vibrionaceae</taxon>
        <taxon>Photobacterium</taxon>
    </lineage>
</organism>
<dbReference type="PANTHER" id="PTHR47894:SF1">
    <property type="entry name" value="HTH-TYPE TRANSCRIPTIONAL REGULATOR VQSM"/>
    <property type="match status" value="1"/>
</dbReference>
<sequence length="353" mass="40131">MEVKSQLSSLKNTISSGWKSVIPFANFNIEENHTFDMTHFEGLWLKQYLSTITPEYHALSTQITKIAQSVNPLTFNFYSLALWTSPDRYTQLHTLCNYSALLNSSIRFHLDENKGDNINLWLLSNEPIAKHSTESLSLLALHFALLLNVIKQTWGTTTLKGDAYLPSLTNLRIEQQLFDNLIASSALNIKCHYSFPLIRLTFSKKSLSLPLTDSDPVIHQNSLWQLKHQLVNYQQNNVIHQVYRALRSLPDLEAASGNHIASLMDISFRTLNRRLACLSTSYRGVLENYKLEMALSLLDNSELGLADIAQQLGFSDLSTFSRAFKRWTGLCPSQLTSKNQTIAPRVVSHWELI</sequence>
<keyword evidence="2" id="KW-0238">DNA-binding</keyword>
<dbReference type="PROSITE" id="PS01124">
    <property type="entry name" value="HTH_ARAC_FAMILY_2"/>
    <property type="match status" value="1"/>
</dbReference>
<feature type="domain" description="HTH araC/xylS-type" evidence="4">
    <location>
        <begin position="240"/>
        <end position="338"/>
    </location>
</feature>
<protein>
    <submittedName>
        <fullName evidence="5">AraC family transcriptional regulator</fullName>
    </submittedName>
</protein>
<evidence type="ECO:0000256" key="3">
    <source>
        <dbReference type="ARBA" id="ARBA00023163"/>
    </source>
</evidence>
<dbReference type="GO" id="GO:0005829">
    <property type="term" value="C:cytosol"/>
    <property type="evidence" value="ECO:0007669"/>
    <property type="project" value="TreeGrafter"/>
</dbReference>
<evidence type="ECO:0000256" key="1">
    <source>
        <dbReference type="ARBA" id="ARBA00023015"/>
    </source>
</evidence>
<dbReference type="Pfam" id="PF12833">
    <property type="entry name" value="HTH_18"/>
    <property type="match status" value="1"/>
</dbReference>
<dbReference type="Proteomes" id="UP000238730">
    <property type="component" value="Unassembled WGS sequence"/>
</dbReference>
<dbReference type="RefSeq" id="WP_105061592.1">
    <property type="nucleotide sequence ID" value="NZ_MSCJ01000003.1"/>
</dbReference>
<keyword evidence="3" id="KW-0804">Transcription</keyword>
<dbReference type="GO" id="GO:0000976">
    <property type="term" value="F:transcription cis-regulatory region binding"/>
    <property type="evidence" value="ECO:0007669"/>
    <property type="project" value="TreeGrafter"/>
</dbReference>
<dbReference type="AlphaFoldDB" id="A0A2S7VHP9"/>
<name>A0A2S7VHP9_PHOAN</name>
<evidence type="ECO:0000259" key="4">
    <source>
        <dbReference type="PROSITE" id="PS01124"/>
    </source>
</evidence>
<evidence type="ECO:0000313" key="6">
    <source>
        <dbReference type="Proteomes" id="UP000238730"/>
    </source>
</evidence>
<dbReference type="InterPro" id="IPR018060">
    <property type="entry name" value="HTH_AraC"/>
</dbReference>
<evidence type="ECO:0000256" key="2">
    <source>
        <dbReference type="ARBA" id="ARBA00023125"/>
    </source>
</evidence>
<dbReference type="SUPFAM" id="SSF46689">
    <property type="entry name" value="Homeodomain-like"/>
    <property type="match status" value="1"/>
</dbReference>
<comment type="caution">
    <text evidence="5">The sequence shown here is derived from an EMBL/GenBank/DDBJ whole genome shotgun (WGS) entry which is preliminary data.</text>
</comment>
<dbReference type="OrthoDB" id="6396588at2"/>
<dbReference type="Gene3D" id="1.10.10.60">
    <property type="entry name" value="Homeodomain-like"/>
    <property type="match status" value="1"/>
</dbReference>
<accession>A0A2S7VHP9</accession>
<proteinExistence type="predicted"/>
<evidence type="ECO:0000313" key="5">
    <source>
        <dbReference type="EMBL" id="PQJ61716.1"/>
    </source>
</evidence>
<dbReference type="InterPro" id="IPR009057">
    <property type="entry name" value="Homeodomain-like_sf"/>
</dbReference>
<dbReference type="SMART" id="SM00342">
    <property type="entry name" value="HTH_ARAC"/>
    <property type="match status" value="1"/>
</dbReference>
<dbReference type="PRINTS" id="PR00032">
    <property type="entry name" value="HTHARAC"/>
</dbReference>
<dbReference type="PANTHER" id="PTHR47894">
    <property type="entry name" value="HTH-TYPE TRANSCRIPTIONAL REGULATOR GADX"/>
    <property type="match status" value="1"/>
</dbReference>
<keyword evidence="1" id="KW-0805">Transcription regulation</keyword>
<reference evidence="5 6" key="1">
    <citation type="submission" date="2016-12" db="EMBL/GenBank/DDBJ databases">
        <title>Diversity of luminous bacteria.</title>
        <authorList>
            <person name="Yoshizawa S."/>
            <person name="Kogure K."/>
        </authorList>
    </citation>
    <scope>NUCLEOTIDE SEQUENCE [LARGE SCALE GENOMIC DNA]</scope>
    <source>
        <strain evidence="5 6">LC1-200</strain>
    </source>
</reference>
<gene>
    <name evidence="5" type="ORF">BTO08_15610</name>
</gene>